<keyword evidence="6" id="KW-1185">Reference proteome</keyword>
<dbReference type="KEGG" id="aqt:FN924_12525"/>
<dbReference type="Gene3D" id="3.40.50.1820">
    <property type="entry name" value="alpha/beta hydrolase"/>
    <property type="match status" value="1"/>
</dbReference>
<dbReference type="PRINTS" id="PR00111">
    <property type="entry name" value="ABHYDROLASE"/>
</dbReference>
<dbReference type="RefSeq" id="WP_143894987.1">
    <property type="nucleotide sequence ID" value="NZ_CP041666.1"/>
</dbReference>
<gene>
    <name evidence="3 5" type="primary">menH</name>
    <name evidence="5" type="ORF">FN924_12525</name>
</gene>
<reference evidence="5 6" key="1">
    <citation type="submission" date="2019-07" db="EMBL/GenBank/DDBJ databases">
        <authorList>
            <person name="Li J."/>
        </authorList>
    </citation>
    <scope>NUCLEOTIDE SEQUENCE [LARGE SCALE GENOMIC DNA]</scope>
    <source>
        <strain evidence="5 6">TKL69</strain>
    </source>
</reference>
<organism evidence="5 6">
    <name type="scientific">Radiobacillus deserti</name>
    <dbReference type="NCBI Taxonomy" id="2594883"/>
    <lineage>
        <taxon>Bacteria</taxon>
        <taxon>Bacillati</taxon>
        <taxon>Bacillota</taxon>
        <taxon>Bacilli</taxon>
        <taxon>Bacillales</taxon>
        <taxon>Bacillaceae</taxon>
        <taxon>Radiobacillus</taxon>
    </lineage>
</organism>
<dbReference type="SUPFAM" id="SSF53474">
    <property type="entry name" value="alpha/beta-Hydrolases"/>
    <property type="match status" value="1"/>
</dbReference>
<comment type="catalytic activity">
    <reaction evidence="3">
        <text>5-enolpyruvoyl-6-hydroxy-2-succinyl-cyclohex-3-ene-1-carboxylate = (1R,6R)-6-hydroxy-2-succinyl-cyclohexa-2,4-diene-1-carboxylate + pyruvate</text>
        <dbReference type="Rhea" id="RHEA:25597"/>
        <dbReference type="ChEBI" id="CHEBI:15361"/>
        <dbReference type="ChEBI" id="CHEBI:58689"/>
        <dbReference type="ChEBI" id="CHEBI:58818"/>
        <dbReference type="EC" id="4.2.99.20"/>
    </reaction>
</comment>
<dbReference type="InterPro" id="IPR000073">
    <property type="entry name" value="AB_hydrolase_1"/>
</dbReference>
<dbReference type="InterPro" id="IPR000639">
    <property type="entry name" value="Epox_hydrolase-like"/>
</dbReference>
<sequence length="266" mass="30393">MFVELQYGKYWVEDTGEGIPILALHGFTGSHRTWDFLKKRNRYRVISLDLPGHGKTDVKRTLSMDMVCEELHYLLAVLNLSSVYVIGYSMGGRIALSFANYYPDQVRALVLESSSPGIKEKEDRYFRIEKDEQLAQMLEHHGIESFVDFWESIPLFETQQHLPISIQQRIREERLQHTALGLAASLRGIGTGSQPSWWDSLSTLSIPVQLIVGDRDTKFVQIANAMKEKLLSCACIVVRNVGHAVHVEDPEFFDTIVHDFLLNQID</sequence>
<dbReference type="HAMAP" id="MF_01660">
    <property type="entry name" value="MenH"/>
    <property type="match status" value="1"/>
</dbReference>
<dbReference type="Pfam" id="PF00561">
    <property type="entry name" value="Abhydrolase_1"/>
    <property type="match status" value="1"/>
</dbReference>
<evidence type="ECO:0000256" key="2">
    <source>
        <dbReference type="ARBA" id="ARBA00023239"/>
    </source>
</evidence>
<dbReference type="InterPro" id="IPR022485">
    <property type="entry name" value="SHCHC_synthase_MenH"/>
</dbReference>
<comment type="function">
    <text evidence="3">Catalyzes a proton abstraction reaction that results in 2,5-elimination of pyruvate from 2-succinyl-5-enolpyruvyl-6-hydroxy-3-cyclohexene-1-carboxylate (SEPHCHC) and the formation of 2-succinyl-6-hydroxy-2,4-cyclohexadiene-1-carboxylate (SHCHC).</text>
</comment>
<evidence type="ECO:0000259" key="4">
    <source>
        <dbReference type="Pfam" id="PF00561"/>
    </source>
</evidence>
<dbReference type="Proteomes" id="UP000315215">
    <property type="component" value="Chromosome"/>
</dbReference>
<dbReference type="OrthoDB" id="9808398at2"/>
<dbReference type="AlphaFoldDB" id="A0A516KHR6"/>
<comment type="similarity">
    <text evidence="3">Belongs to the AB hydrolase superfamily. MenH family.</text>
</comment>
<keyword evidence="2 3" id="KW-0456">Lyase</keyword>
<dbReference type="PRINTS" id="PR00412">
    <property type="entry name" value="EPOXHYDRLASE"/>
</dbReference>
<dbReference type="EMBL" id="CP041666">
    <property type="protein sequence ID" value="QDP40938.1"/>
    <property type="molecule type" value="Genomic_DNA"/>
</dbReference>
<comment type="subunit">
    <text evidence="3">Monomer.</text>
</comment>
<dbReference type="PANTHER" id="PTHR42916">
    <property type="entry name" value="2-SUCCINYL-5-ENOLPYRUVYL-6-HYDROXY-3-CYCLOHEXENE-1-CARBOXYLATE SYNTHASE"/>
    <property type="match status" value="1"/>
</dbReference>
<feature type="domain" description="AB hydrolase-1" evidence="4">
    <location>
        <begin position="20"/>
        <end position="250"/>
    </location>
</feature>
<comment type="pathway">
    <text evidence="3">Quinol/quinone metabolism; menaquinone biosynthesis.</text>
</comment>
<name>A0A516KHR6_9BACI</name>
<protein>
    <recommendedName>
        <fullName evidence="3">Putative 2-succinyl-6-hydroxy-2,4-cyclohexadiene-1-carboxylate synthase</fullName>
        <shortName evidence="3">SHCHC synthase</shortName>
        <ecNumber evidence="3">4.2.99.20</ecNumber>
    </recommendedName>
</protein>
<dbReference type="UniPathway" id="UPA01057">
    <property type="reaction ID" value="UER00900"/>
</dbReference>
<dbReference type="PANTHER" id="PTHR42916:SF1">
    <property type="entry name" value="PROTEIN PHYLLO, CHLOROPLASTIC"/>
    <property type="match status" value="1"/>
</dbReference>
<evidence type="ECO:0000256" key="3">
    <source>
        <dbReference type="HAMAP-Rule" id="MF_01660"/>
    </source>
</evidence>
<dbReference type="NCBIfam" id="TIGR03695">
    <property type="entry name" value="menH_SHCHC"/>
    <property type="match status" value="1"/>
</dbReference>
<evidence type="ECO:0000313" key="6">
    <source>
        <dbReference type="Proteomes" id="UP000315215"/>
    </source>
</evidence>
<dbReference type="GO" id="GO:0009234">
    <property type="term" value="P:menaquinone biosynthetic process"/>
    <property type="evidence" value="ECO:0007669"/>
    <property type="project" value="UniProtKB-UniRule"/>
</dbReference>
<keyword evidence="1 3" id="KW-0474">Menaquinone biosynthesis</keyword>
<evidence type="ECO:0000256" key="1">
    <source>
        <dbReference type="ARBA" id="ARBA00022428"/>
    </source>
</evidence>
<evidence type="ECO:0000313" key="5">
    <source>
        <dbReference type="EMBL" id="QDP40938.1"/>
    </source>
</evidence>
<comment type="pathway">
    <text evidence="3">Quinol/quinone metabolism; 1,4-dihydroxy-2-naphthoate biosynthesis; 1,4-dihydroxy-2-naphthoate from chorismate: step 3/7.</text>
</comment>
<dbReference type="EC" id="4.2.99.20" evidence="3"/>
<dbReference type="InterPro" id="IPR029058">
    <property type="entry name" value="AB_hydrolase_fold"/>
</dbReference>
<dbReference type="UniPathway" id="UPA00079"/>
<dbReference type="GO" id="GO:0070205">
    <property type="term" value="F:2-succinyl-6-hydroxy-2,4-cyclohexadiene-1-carboxylate synthase activity"/>
    <property type="evidence" value="ECO:0007669"/>
    <property type="project" value="UniProtKB-UniRule"/>
</dbReference>
<accession>A0A516KHR6</accession>
<proteinExistence type="inferred from homology"/>